<evidence type="ECO:0000313" key="1">
    <source>
        <dbReference type="EMBL" id="TNV81689.1"/>
    </source>
</evidence>
<name>A0A8J8NW25_HALGN</name>
<protein>
    <submittedName>
        <fullName evidence="1">Uncharacterized protein</fullName>
    </submittedName>
</protein>
<gene>
    <name evidence="1" type="ORF">FGO68_gene11699</name>
</gene>
<sequence>MNQKSFLDGVTAAHRAIPHRITRDILHMIQKLVKPARIQAWDLINQWHEDQQCYLHFRSYQCLMSLQNALTS</sequence>
<accession>A0A8J8NW25</accession>
<reference evidence="1" key="1">
    <citation type="submission" date="2019-06" db="EMBL/GenBank/DDBJ databases">
        <authorList>
            <person name="Zheng W."/>
        </authorList>
    </citation>
    <scope>NUCLEOTIDE SEQUENCE</scope>
    <source>
        <strain evidence="1">QDHG01</strain>
    </source>
</reference>
<dbReference type="EMBL" id="RRYP01005841">
    <property type="protein sequence ID" value="TNV81689.1"/>
    <property type="molecule type" value="Genomic_DNA"/>
</dbReference>
<comment type="caution">
    <text evidence="1">The sequence shown here is derived from an EMBL/GenBank/DDBJ whole genome shotgun (WGS) entry which is preliminary data.</text>
</comment>
<dbReference type="AlphaFoldDB" id="A0A8J8NW25"/>
<organism evidence="1 2">
    <name type="scientific">Halteria grandinella</name>
    <dbReference type="NCBI Taxonomy" id="5974"/>
    <lineage>
        <taxon>Eukaryota</taxon>
        <taxon>Sar</taxon>
        <taxon>Alveolata</taxon>
        <taxon>Ciliophora</taxon>
        <taxon>Intramacronucleata</taxon>
        <taxon>Spirotrichea</taxon>
        <taxon>Stichotrichia</taxon>
        <taxon>Sporadotrichida</taxon>
        <taxon>Halteriidae</taxon>
        <taxon>Halteria</taxon>
    </lineage>
</organism>
<keyword evidence="2" id="KW-1185">Reference proteome</keyword>
<dbReference type="Proteomes" id="UP000785679">
    <property type="component" value="Unassembled WGS sequence"/>
</dbReference>
<proteinExistence type="predicted"/>
<evidence type="ECO:0000313" key="2">
    <source>
        <dbReference type="Proteomes" id="UP000785679"/>
    </source>
</evidence>